<dbReference type="PANTHER" id="PTHR42865:SF7">
    <property type="entry name" value="PROTON_GLUTAMATE-ASPARTATE SYMPORTER"/>
    <property type="match status" value="1"/>
</dbReference>
<keyword evidence="2" id="KW-0813">Transport</keyword>
<keyword evidence="4 8" id="KW-0812">Transmembrane</keyword>
<dbReference type="Proteomes" id="UP000199150">
    <property type="component" value="Unassembled WGS sequence"/>
</dbReference>
<evidence type="ECO:0000313" key="9">
    <source>
        <dbReference type="EMBL" id="SCW37025.1"/>
    </source>
</evidence>
<feature type="transmembrane region" description="Helical" evidence="8">
    <location>
        <begin position="84"/>
        <end position="105"/>
    </location>
</feature>
<dbReference type="GO" id="GO:0006835">
    <property type="term" value="P:dicarboxylic acid transport"/>
    <property type="evidence" value="ECO:0007669"/>
    <property type="project" value="TreeGrafter"/>
</dbReference>
<evidence type="ECO:0000256" key="2">
    <source>
        <dbReference type="ARBA" id="ARBA00022448"/>
    </source>
</evidence>
<keyword evidence="7 8" id="KW-0472">Membrane</keyword>
<keyword evidence="10" id="KW-1185">Reference proteome</keyword>
<dbReference type="EMBL" id="FMTS01000001">
    <property type="protein sequence ID" value="SCW37025.1"/>
    <property type="molecule type" value="Genomic_DNA"/>
</dbReference>
<feature type="transmembrane region" description="Helical" evidence="8">
    <location>
        <begin position="260"/>
        <end position="279"/>
    </location>
</feature>
<accession>A0A1G4PXW8</accession>
<evidence type="ECO:0000256" key="7">
    <source>
        <dbReference type="ARBA" id="ARBA00023136"/>
    </source>
</evidence>
<feature type="transmembrane region" description="Helical" evidence="8">
    <location>
        <begin position="9"/>
        <end position="27"/>
    </location>
</feature>
<proteinExistence type="predicted"/>
<keyword evidence="6 8" id="KW-1133">Transmembrane helix</keyword>
<feature type="transmembrane region" description="Helical" evidence="8">
    <location>
        <begin position="42"/>
        <end position="63"/>
    </location>
</feature>
<dbReference type="PRINTS" id="PR00173">
    <property type="entry name" value="EDTRNSPORT"/>
</dbReference>
<protein>
    <submittedName>
        <fullName evidence="9">Na+/H+-dicarboxylate symporter</fullName>
    </submittedName>
</protein>
<dbReference type="AlphaFoldDB" id="A0A1G4PXW8"/>
<dbReference type="InterPro" id="IPR036458">
    <property type="entry name" value="Na:dicarbo_symporter_sf"/>
</dbReference>
<evidence type="ECO:0000256" key="8">
    <source>
        <dbReference type="SAM" id="Phobius"/>
    </source>
</evidence>
<evidence type="ECO:0000313" key="10">
    <source>
        <dbReference type="Proteomes" id="UP000199150"/>
    </source>
</evidence>
<dbReference type="RefSeq" id="WP_090643796.1">
    <property type="nucleotide sequence ID" value="NZ_CBCRYE010000001.1"/>
</dbReference>
<dbReference type="SUPFAM" id="SSF118215">
    <property type="entry name" value="Proton glutamate symport protein"/>
    <property type="match status" value="1"/>
</dbReference>
<feature type="transmembrane region" description="Helical" evidence="8">
    <location>
        <begin position="352"/>
        <end position="374"/>
    </location>
</feature>
<dbReference type="PROSITE" id="PS00713">
    <property type="entry name" value="NA_DICARBOXYL_SYMP_1"/>
    <property type="match status" value="1"/>
</dbReference>
<dbReference type="STRING" id="260084.SAMN02927928_0749"/>
<evidence type="ECO:0000256" key="1">
    <source>
        <dbReference type="ARBA" id="ARBA00004651"/>
    </source>
</evidence>
<feature type="transmembrane region" description="Helical" evidence="8">
    <location>
        <begin position="329"/>
        <end position="346"/>
    </location>
</feature>
<dbReference type="InterPro" id="IPR018107">
    <property type="entry name" value="Na-dicarboxylate_symporter_CS"/>
</dbReference>
<comment type="subcellular location">
    <subcellularLocation>
        <location evidence="1">Cell membrane</location>
        <topology evidence="1">Multi-pass membrane protein</topology>
    </subcellularLocation>
</comment>
<dbReference type="GO" id="GO:0005886">
    <property type="term" value="C:plasma membrane"/>
    <property type="evidence" value="ECO:0007669"/>
    <property type="project" value="UniProtKB-SubCell"/>
</dbReference>
<dbReference type="PANTHER" id="PTHR42865">
    <property type="entry name" value="PROTON/GLUTAMATE-ASPARTATE SYMPORTER"/>
    <property type="match status" value="1"/>
</dbReference>
<organism evidence="9 10">
    <name type="scientific">Asticcacaulis taihuensis</name>
    <dbReference type="NCBI Taxonomy" id="260084"/>
    <lineage>
        <taxon>Bacteria</taxon>
        <taxon>Pseudomonadati</taxon>
        <taxon>Pseudomonadota</taxon>
        <taxon>Alphaproteobacteria</taxon>
        <taxon>Caulobacterales</taxon>
        <taxon>Caulobacteraceae</taxon>
        <taxon>Asticcacaulis</taxon>
    </lineage>
</organism>
<feature type="transmembrane region" description="Helical" evidence="8">
    <location>
        <begin position="186"/>
        <end position="211"/>
    </location>
</feature>
<feature type="transmembrane region" description="Helical" evidence="8">
    <location>
        <begin position="148"/>
        <end position="165"/>
    </location>
</feature>
<reference evidence="10" key="1">
    <citation type="submission" date="2016-10" db="EMBL/GenBank/DDBJ databases">
        <authorList>
            <person name="Varghese N."/>
            <person name="Submissions S."/>
        </authorList>
    </citation>
    <scope>NUCLEOTIDE SEQUENCE [LARGE SCALE GENOMIC DNA]</scope>
    <source>
        <strain evidence="10">CGMCC 1.3431</strain>
    </source>
</reference>
<dbReference type="OrthoDB" id="9766690at2"/>
<evidence type="ECO:0000256" key="3">
    <source>
        <dbReference type="ARBA" id="ARBA00022475"/>
    </source>
</evidence>
<dbReference type="Pfam" id="PF00375">
    <property type="entry name" value="SDF"/>
    <property type="match status" value="1"/>
</dbReference>
<gene>
    <name evidence="9" type="ORF">SAMN02927928_0749</name>
</gene>
<dbReference type="Gene3D" id="1.10.3860.10">
    <property type="entry name" value="Sodium:dicarboxylate symporter"/>
    <property type="match status" value="1"/>
</dbReference>
<keyword evidence="5" id="KW-0769">Symport</keyword>
<dbReference type="InterPro" id="IPR001991">
    <property type="entry name" value="Na-dicarboxylate_symporter"/>
</dbReference>
<dbReference type="GO" id="GO:0015293">
    <property type="term" value="F:symporter activity"/>
    <property type="evidence" value="ECO:0007669"/>
    <property type="project" value="UniProtKB-KW"/>
</dbReference>
<evidence type="ECO:0000256" key="4">
    <source>
        <dbReference type="ARBA" id="ARBA00022692"/>
    </source>
</evidence>
<sequence length="423" mass="44539">MKWLGKIPFWLKTLVAFAAGIGVALYWGKEALPFLTPIGDTFIRAIKMLVAPLVFFTIAASIARLGHGEEGTGGRALKLGAQTIIWFMITSAIAVTVGLAIGIYFQPGAGLAGLPLVVEVHDPIPGPVEVITGIVPSNIFKSFADGKILSIVFFAILVGSALGALGQKTRALSDLVEQGSQIMFKLTRWIIQLTPIGVFGLIGSVVASYGLEALKPLIPYIGLIYLGCLTEIFVVYPILLKLHGLRITGFYKGIFTAQQTAFFTCSSIGTLPVSLAVAVDNLKLPKSYAGFALPLGANMKMDGCGAIYPAISSIFIANYFHIVLTPEHYLLIALASILGSLATAGVPGVATVMLTVTLSTAGLPLEGLAILAAIDRILDMMRTATNVTSQILVPTLVARENGMIEKASPLLTKPSAAVSAAEI</sequence>
<evidence type="ECO:0000256" key="6">
    <source>
        <dbReference type="ARBA" id="ARBA00022989"/>
    </source>
</evidence>
<feature type="transmembrane region" description="Helical" evidence="8">
    <location>
        <begin position="217"/>
        <end position="239"/>
    </location>
</feature>
<keyword evidence="3" id="KW-1003">Cell membrane</keyword>
<evidence type="ECO:0000256" key="5">
    <source>
        <dbReference type="ARBA" id="ARBA00022847"/>
    </source>
</evidence>
<feature type="transmembrane region" description="Helical" evidence="8">
    <location>
        <begin position="306"/>
        <end position="324"/>
    </location>
</feature>
<name>A0A1G4PXW8_9CAUL</name>